<dbReference type="Proteomes" id="UP001529510">
    <property type="component" value="Unassembled WGS sequence"/>
</dbReference>
<dbReference type="EMBL" id="JAMKFB020000013">
    <property type="protein sequence ID" value="KAL0177538.1"/>
    <property type="molecule type" value="Genomic_DNA"/>
</dbReference>
<proteinExistence type="predicted"/>
<evidence type="ECO:0000313" key="2">
    <source>
        <dbReference type="EMBL" id="KAL0177538.1"/>
    </source>
</evidence>
<feature type="non-terminal residue" evidence="2">
    <location>
        <position position="1"/>
    </location>
</feature>
<keyword evidence="3" id="KW-1185">Reference proteome</keyword>
<comment type="caution">
    <text evidence="2">The sequence shown here is derived from an EMBL/GenBank/DDBJ whole genome shotgun (WGS) entry which is preliminary data.</text>
</comment>
<evidence type="ECO:0000256" key="1">
    <source>
        <dbReference type="SAM" id="MobiDB-lite"/>
    </source>
</evidence>
<feature type="region of interest" description="Disordered" evidence="1">
    <location>
        <begin position="1"/>
        <end position="66"/>
    </location>
</feature>
<accession>A0ABD0PU32</accession>
<feature type="compositionally biased region" description="Polar residues" evidence="1">
    <location>
        <begin position="14"/>
        <end position="26"/>
    </location>
</feature>
<organism evidence="2 3">
    <name type="scientific">Cirrhinus mrigala</name>
    <name type="common">Mrigala</name>
    <dbReference type="NCBI Taxonomy" id="683832"/>
    <lineage>
        <taxon>Eukaryota</taxon>
        <taxon>Metazoa</taxon>
        <taxon>Chordata</taxon>
        <taxon>Craniata</taxon>
        <taxon>Vertebrata</taxon>
        <taxon>Euteleostomi</taxon>
        <taxon>Actinopterygii</taxon>
        <taxon>Neopterygii</taxon>
        <taxon>Teleostei</taxon>
        <taxon>Ostariophysi</taxon>
        <taxon>Cypriniformes</taxon>
        <taxon>Cyprinidae</taxon>
        <taxon>Labeoninae</taxon>
        <taxon>Labeonini</taxon>
        <taxon>Cirrhinus</taxon>
    </lineage>
</organism>
<protein>
    <submittedName>
        <fullName evidence="2">Uncharacterized protein</fullName>
    </submittedName>
</protein>
<sequence>QHSGGSSALPGSDSVASSISSPTTDSGLDPGSKTTSKEDLTDLEQSSSTATTPMTPSAEPGRLESQ</sequence>
<gene>
    <name evidence="2" type="ORF">M9458_026432</name>
</gene>
<feature type="compositionally biased region" description="Low complexity" evidence="1">
    <location>
        <begin position="46"/>
        <end position="58"/>
    </location>
</feature>
<evidence type="ECO:0000313" key="3">
    <source>
        <dbReference type="Proteomes" id="UP001529510"/>
    </source>
</evidence>
<name>A0ABD0PU32_CIRMR</name>
<reference evidence="2 3" key="1">
    <citation type="submission" date="2024-05" db="EMBL/GenBank/DDBJ databases">
        <title>Genome sequencing and assembly of Indian major carp, Cirrhinus mrigala (Hamilton, 1822).</title>
        <authorList>
            <person name="Mohindra V."/>
            <person name="Chowdhury L.M."/>
            <person name="Lal K."/>
            <person name="Jena J.K."/>
        </authorList>
    </citation>
    <scope>NUCLEOTIDE SEQUENCE [LARGE SCALE GENOMIC DNA]</scope>
    <source>
        <strain evidence="2">CM1030</strain>
        <tissue evidence="2">Blood</tissue>
    </source>
</reference>
<feature type="non-terminal residue" evidence="2">
    <location>
        <position position="66"/>
    </location>
</feature>
<dbReference type="AlphaFoldDB" id="A0ABD0PU32"/>